<dbReference type="RefSeq" id="WP_262566759.1">
    <property type="nucleotide sequence ID" value="NZ_JAPFCC010000001.1"/>
</dbReference>
<accession>A0ABT3MQV6</accession>
<evidence type="ECO:0000256" key="6">
    <source>
        <dbReference type="ARBA" id="ARBA00022692"/>
    </source>
</evidence>
<keyword evidence="7" id="KW-0653">Protein transport</keyword>
<sequence length="468" mass="52121">MKSILLIRIHPPSAVINDSTLTQWGIFSGQGELQGEVHVSELRNIKRDYLAVKGIEAGQNTQIEEDHIPDQVTVLLPGTLAFHRLLSINSGQRKHLNTALPYMLEEDLAEDVDTLHLASQLSSDKENVSVSGFSHKQFQILLAVMDGQELSIDNALAETQLLETEAGQLLILMESQSVNVLIPGQSANHLDYEALRFVLEEVNRSGSEDDIVQSPDLEPDSPAVTSIKLRFPEGAFSLDDDKFEQVRSWLAEQGWLVEEKGLNASVFEYFANLYFSRRKNFRSILVDLRSGAYQCPRRAGRRLRKWKPIALVASLWLMLEIGLMVGEGVTFQHQADQFWDQSAALYLEVFPQDQQVREALESEHRSINVKSRMESRLKTAGSQPGSKPFLPLLQKVSAVSASLPEAKIKPVSMDFNDTTGNLVLELRAESLESVDKLLAATKSAGLMAKLDSANQEKSGVNARMTISR</sequence>
<dbReference type="EMBL" id="JAPFCC010000001">
    <property type="protein sequence ID" value="MCW7551756.1"/>
    <property type="molecule type" value="Genomic_DNA"/>
</dbReference>
<evidence type="ECO:0000256" key="4">
    <source>
        <dbReference type="ARBA" id="ARBA00022475"/>
    </source>
</evidence>
<dbReference type="PIRSF" id="PIRSF015761">
    <property type="entry name" value="Protein_L"/>
    <property type="match status" value="1"/>
</dbReference>
<keyword evidence="9" id="KW-0472">Membrane</keyword>
<proteinExistence type="inferred from homology"/>
<dbReference type="InterPro" id="IPR007812">
    <property type="entry name" value="T2SS_protein-GspL"/>
</dbReference>
<keyword evidence="5" id="KW-0997">Cell inner membrane</keyword>
<evidence type="ECO:0000313" key="12">
    <source>
        <dbReference type="EMBL" id="MCW7551756.1"/>
    </source>
</evidence>
<evidence type="ECO:0000259" key="11">
    <source>
        <dbReference type="Pfam" id="PF12693"/>
    </source>
</evidence>
<keyword evidence="3" id="KW-0813">Transport</keyword>
<evidence type="ECO:0000256" key="1">
    <source>
        <dbReference type="ARBA" id="ARBA00004377"/>
    </source>
</evidence>
<dbReference type="SUPFAM" id="SSF53067">
    <property type="entry name" value="Actin-like ATPase domain"/>
    <property type="match status" value="1"/>
</dbReference>
<organism evidence="12 13">
    <name type="scientific">Endozoicomonas gorgoniicola</name>
    <dbReference type="NCBI Taxonomy" id="1234144"/>
    <lineage>
        <taxon>Bacteria</taxon>
        <taxon>Pseudomonadati</taxon>
        <taxon>Pseudomonadota</taxon>
        <taxon>Gammaproteobacteria</taxon>
        <taxon>Oceanospirillales</taxon>
        <taxon>Endozoicomonadaceae</taxon>
        <taxon>Endozoicomonas</taxon>
    </lineage>
</organism>
<comment type="subcellular location">
    <subcellularLocation>
        <location evidence="1">Cell inner membrane</location>
        <topology evidence="1">Single-pass membrane protein</topology>
    </subcellularLocation>
</comment>
<protein>
    <submittedName>
        <fullName evidence="12">Type II secretion system protein GspL</fullName>
    </submittedName>
</protein>
<dbReference type="NCBIfam" id="TIGR01709">
    <property type="entry name" value="typeII_sec_gspL"/>
    <property type="match status" value="1"/>
</dbReference>
<evidence type="ECO:0000256" key="8">
    <source>
        <dbReference type="ARBA" id="ARBA00022989"/>
    </source>
</evidence>
<dbReference type="Gene3D" id="3.30.1360.100">
    <property type="entry name" value="General secretion pathway protein M, EpsM"/>
    <property type="match status" value="1"/>
</dbReference>
<dbReference type="Gene3D" id="3.30.420.380">
    <property type="match status" value="1"/>
</dbReference>
<keyword evidence="8" id="KW-1133">Transmembrane helix</keyword>
<comment type="caution">
    <text evidence="12">The sequence shown here is derived from an EMBL/GenBank/DDBJ whole genome shotgun (WGS) entry which is preliminary data.</text>
</comment>
<dbReference type="Pfam" id="PF12693">
    <property type="entry name" value="GspL_C"/>
    <property type="match status" value="1"/>
</dbReference>
<feature type="domain" description="GspL cytoplasmic actin-ATPase-like" evidence="10">
    <location>
        <begin position="62"/>
        <end position="162"/>
    </location>
</feature>
<evidence type="ECO:0000256" key="9">
    <source>
        <dbReference type="ARBA" id="ARBA00023136"/>
    </source>
</evidence>
<dbReference type="InterPro" id="IPR043129">
    <property type="entry name" value="ATPase_NBD"/>
</dbReference>
<evidence type="ECO:0000256" key="5">
    <source>
        <dbReference type="ARBA" id="ARBA00022519"/>
    </source>
</evidence>
<evidence type="ECO:0000256" key="3">
    <source>
        <dbReference type="ARBA" id="ARBA00022448"/>
    </source>
</evidence>
<reference evidence="12 13" key="1">
    <citation type="submission" date="2022-10" db="EMBL/GenBank/DDBJ databases">
        <title>High-quality genome sequences of two octocoral-associated bacteria, Endozoicomonas euniceicola EF212 and Endozoicomonas gorgoniicola PS125.</title>
        <authorList>
            <person name="Chiou Y.-J."/>
            <person name="Chen Y.-H."/>
        </authorList>
    </citation>
    <scope>NUCLEOTIDE SEQUENCE [LARGE SCALE GENOMIC DNA]</scope>
    <source>
        <strain evidence="12 13">PS125</strain>
    </source>
</reference>
<dbReference type="InterPro" id="IPR024230">
    <property type="entry name" value="GspL_cyto_dom"/>
</dbReference>
<comment type="similarity">
    <text evidence="2">Belongs to the GSP L family.</text>
</comment>
<keyword evidence="6" id="KW-0812">Transmembrane</keyword>
<dbReference type="Pfam" id="PF05134">
    <property type="entry name" value="T2SSL"/>
    <property type="match status" value="1"/>
</dbReference>
<evidence type="ECO:0000256" key="7">
    <source>
        <dbReference type="ARBA" id="ARBA00022927"/>
    </source>
</evidence>
<name>A0ABT3MQV6_9GAMM</name>
<feature type="domain" description="GspL periplasmic" evidence="11">
    <location>
        <begin position="302"/>
        <end position="467"/>
    </location>
</feature>
<dbReference type="InterPro" id="IPR025691">
    <property type="entry name" value="GspL_pp_dom"/>
</dbReference>
<keyword evidence="4" id="KW-1003">Cell membrane</keyword>
<keyword evidence="13" id="KW-1185">Reference proteome</keyword>
<evidence type="ECO:0000256" key="2">
    <source>
        <dbReference type="ARBA" id="ARBA00005318"/>
    </source>
</evidence>
<gene>
    <name evidence="12" type="primary">gspL</name>
    <name evidence="12" type="ORF">NX722_03685</name>
</gene>
<dbReference type="Proteomes" id="UP001209854">
    <property type="component" value="Unassembled WGS sequence"/>
</dbReference>
<evidence type="ECO:0000259" key="10">
    <source>
        <dbReference type="Pfam" id="PF05134"/>
    </source>
</evidence>
<evidence type="ECO:0000313" key="13">
    <source>
        <dbReference type="Proteomes" id="UP001209854"/>
    </source>
</evidence>